<protein>
    <recommendedName>
        <fullName evidence="1">Recombinase domain-containing protein</fullName>
    </recommendedName>
</protein>
<dbReference type="InterPro" id="IPR038109">
    <property type="entry name" value="DNA_bind_recomb_sf"/>
</dbReference>
<dbReference type="EMBL" id="LBOW01000004">
    <property type="protein sequence ID" value="KKP44973.1"/>
    <property type="molecule type" value="Genomic_DNA"/>
</dbReference>
<dbReference type="GO" id="GO:0003677">
    <property type="term" value="F:DNA binding"/>
    <property type="evidence" value="ECO:0007669"/>
    <property type="project" value="InterPro"/>
</dbReference>
<name>A0A0F9ZL54_9BACT</name>
<gene>
    <name evidence="2" type="ORF">UR35_C0004G0005</name>
</gene>
<dbReference type="CDD" id="cd00338">
    <property type="entry name" value="Ser_Recombinase"/>
    <property type="match status" value="1"/>
</dbReference>
<dbReference type="SMART" id="SM00857">
    <property type="entry name" value="Resolvase"/>
    <property type="match status" value="1"/>
</dbReference>
<dbReference type="InterPro" id="IPR025827">
    <property type="entry name" value="Zn_ribbon_recom_dom"/>
</dbReference>
<dbReference type="InterPro" id="IPR011109">
    <property type="entry name" value="DNA_bind_recombinase_dom"/>
</dbReference>
<dbReference type="Gene3D" id="3.40.50.1390">
    <property type="entry name" value="Resolvase, N-terminal catalytic domain"/>
    <property type="match status" value="1"/>
</dbReference>
<dbReference type="GO" id="GO:0000150">
    <property type="term" value="F:DNA strand exchange activity"/>
    <property type="evidence" value="ECO:0007669"/>
    <property type="project" value="InterPro"/>
</dbReference>
<dbReference type="STRING" id="1618566.UR35_C0004G0005"/>
<comment type="caution">
    <text evidence="2">The sequence shown here is derived from an EMBL/GenBank/DDBJ whole genome shotgun (WGS) entry which is preliminary data.</text>
</comment>
<evidence type="ECO:0000259" key="1">
    <source>
        <dbReference type="PROSITE" id="PS51737"/>
    </source>
</evidence>
<dbReference type="Pfam" id="PF07508">
    <property type="entry name" value="Recombinase"/>
    <property type="match status" value="1"/>
</dbReference>
<accession>A0A0F9ZL54</accession>
<dbReference type="PANTHER" id="PTHR30461">
    <property type="entry name" value="DNA-INVERTASE FROM LAMBDOID PROPHAGE"/>
    <property type="match status" value="1"/>
</dbReference>
<dbReference type="InterPro" id="IPR036162">
    <property type="entry name" value="Resolvase-like_N_sf"/>
</dbReference>
<feature type="domain" description="Recombinase" evidence="1">
    <location>
        <begin position="157"/>
        <end position="268"/>
    </location>
</feature>
<dbReference type="Pfam" id="PF00239">
    <property type="entry name" value="Resolvase"/>
    <property type="match status" value="1"/>
</dbReference>
<dbReference type="InterPro" id="IPR006119">
    <property type="entry name" value="Resolv_N"/>
</dbReference>
<dbReference type="InterPro" id="IPR050639">
    <property type="entry name" value="SSR_resolvase"/>
</dbReference>
<evidence type="ECO:0000313" key="2">
    <source>
        <dbReference type="EMBL" id="KKP44973.1"/>
    </source>
</evidence>
<organism evidence="2 3">
    <name type="scientific">Candidatus Woesebacteria bacterium GW2011_GWB1_33_22</name>
    <dbReference type="NCBI Taxonomy" id="1618566"/>
    <lineage>
        <taxon>Bacteria</taxon>
        <taxon>Candidatus Woeseibacteriota</taxon>
    </lineage>
</organism>
<dbReference type="Pfam" id="PF13408">
    <property type="entry name" value="Zn_ribbon_recom"/>
    <property type="match status" value="1"/>
</dbReference>
<dbReference type="PANTHER" id="PTHR30461:SF23">
    <property type="entry name" value="DNA RECOMBINASE-RELATED"/>
    <property type="match status" value="1"/>
</dbReference>
<dbReference type="Gene3D" id="3.90.1750.20">
    <property type="entry name" value="Putative Large Serine Recombinase, Chain B, Domain 2"/>
    <property type="match status" value="1"/>
</dbReference>
<dbReference type="PROSITE" id="PS51737">
    <property type="entry name" value="RECOMBINASE_DNA_BIND"/>
    <property type="match status" value="1"/>
</dbReference>
<dbReference type="Proteomes" id="UP000034778">
    <property type="component" value="Unassembled WGS sequence"/>
</dbReference>
<reference evidence="2 3" key="1">
    <citation type="journal article" date="2015" name="Nature">
        <title>rRNA introns, odd ribosomes, and small enigmatic genomes across a large radiation of phyla.</title>
        <authorList>
            <person name="Brown C.T."/>
            <person name="Hug L.A."/>
            <person name="Thomas B.C."/>
            <person name="Sharon I."/>
            <person name="Castelle C.J."/>
            <person name="Singh A."/>
            <person name="Wilkins M.J."/>
            <person name="Williams K.H."/>
            <person name="Banfield J.F."/>
        </authorList>
    </citation>
    <scope>NUCLEOTIDE SEQUENCE [LARGE SCALE GENOMIC DNA]</scope>
</reference>
<sequence length="514" mass="59286">MKTWFVIYCRKSSEGDDRQMASIDSQFEVLRAYAKQNNLPILQEFSESKSAKAPDRVEFNKMVKLLETRKDIKGILAWDTSRLFRNPVDEGRIRWILDSQIIEIIVTPFKTFTKDDSSLLLAVEGGKSQAFIQDLTRNTWRGLNKKVDAGIAPILAPCGYYNDMTLLQGERDIKPHPVYFDLMAQVLRMAMTGKYSTEALRIQANRMGLKNSRGKEISRSQIYRMLRNPFYCGKFMYNKSIYDGVHKPILTPTEFDALQDVLDGKANPRTQTHSFAYSGAIKCKTCGYHFTFETKIKKSGLVFNYGRCSRKSKSECSQPRVNLKDLDQQIDSFLDTMTVSEAFVDWARYWVKQAESQDRSVRDISYSVIKRDHTETTSKLNVLNDKWLSGQLTDSEYREMKQTYTQKLFKLDEELKLQDEGVEAWTDLMLDTLQFASRAKYKWNHGTIDDRKTILKVIGSDLLLDNKKLEIKANTPFMLIQKAVSADNQIKVVSDSQIEPKLRGNYVFSPVWGD</sequence>
<dbReference type="AlphaFoldDB" id="A0A0F9ZL54"/>
<dbReference type="SUPFAM" id="SSF53041">
    <property type="entry name" value="Resolvase-like"/>
    <property type="match status" value="1"/>
</dbReference>
<proteinExistence type="predicted"/>
<evidence type="ECO:0000313" key="3">
    <source>
        <dbReference type="Proteomes" id="UP000034778"/>
    </source>
</evidence>